<feature type="non-terminal residue" evidence="1">
    <location>
        <position position="61"/>
    </location>
</feature>
<dbReference type="Proteomes" id="UP001381693">
    <property type="component" value="Unassembled WGS sequence"/>
</dbReference>
<dbReference type="EMBL" id="JAXCGZ010012127">
    <property type="protein sequence ID" value="KAK7073776.1"/>
    <property type="molecule type" value="Genomic_DNA"/>
</dbReference>
<gene>
    <name evidence="1" type="ORF">SK128_023862</name>
</gene>
<name>A0AAN8ZYU9_HALRR</name>
<reference evidence="1 2" key="1">
    <citation type="submission" date="2023-11" db="EMBL/GenBank/DDBJ databases">
        <title>Halocaridina rubra genome assembly.</title>
        <authorList>
            <person name="Smith C."/>
        </authorList>
    </citation>
    <scope>NUCLEOTIDE SEQUENCE [LARGE SCALE GENOMIC DNA]</scope>
    <source>
        <strain evidence="1">EP-1</strain>
        <tissue evidence="1">Whole</tissue>
    </source>
</reference>
<sequence length="61" mass="7068">YDNTIIIALIKDSYRGNCSNTNSSHLKVCPLACLEDRDMPILHFARRQSFTTDDAWLPRRN</sequence>
<feature type="non-terminal residue" evidence="1">
    <location>
        <position position="1"/>
    </location>
</feature>
<keyword evidence="2" id="KW-1185">Reference proteome</keyword>
<accession>A0AAN8ZYU9</accession>
<organism evidence="1 2">
    <name type="scientific">Halocaridina rubra</name>
    <name type="common">Hawaiian red shrimp</name>
    <dbReference type="NCBI Taxonomy" id="373956"/>
    <lineage>
        <taxon>Eukaryota</taxon>
        <taxon>Metazoa</taxon>
        <taxon>Ecdysozoa</taxon>
        <taxon>Arthropoda</taxon>
        <taxon>Crustacea</taxon>
        <taxon>Multicrustacea</taxon>
        <taxon>Malacostraca</taxon>
        <taxon>Eumalacostraca</taxon>
        <taxon>Eucarida</taxon>
        <taxon>Decapoda</taxon>
        <taxon>Pleocyemata</taxon>
        <taxon>Caridea</taxon>
        <taxon>Atyoidea</taxon>
        <taxon>Atyidae</taxon>
        <taxon>Halocaridina</taxon>
    </lineage>
</organism>
<dbReference type="AlphaFoldDB" id="A0AAN8ZYU9"/>
<evidence type="ECO:0000313" key="1">
    <source>
        <dbReference type="EMBL" id="KAK7073776.1"/>
    </source>
</evidence>
<protein>
    <submittedName>
        <fullName evidence="1">Uncharacterized protein</fullName>
    </submittedName>
</protein>
<comment type="caution">
    <text evidence="1">The sequence shown here is derived from an EMBL/GenBank/DDBJ whole genome shotgun (WGS) entry which is preliminary data.</text>
</comment>
<evidence type="ECO:0000313" key="2">
    <source>
        <dbReference type="Proteomes" id="UP001381693"/>
    </source>
</evidence>
<proteinExistence type="predicted"/>